<evidence type="ECO:0000256" key="1">
    <source>
        <dbReference type="ARBA" id="ARBA00001298"/>
    </source>
</evidence>
<evidence type="ECO:0000256" key="6">
    <source>
        <dbReference type="PIRSR" id="PIRSR600888-3"/>
    </source>
</evidence>
<evidence type="ECO:0000313" key="8">
    <source>
        <dbReference type="EMBL" id="PZV40435.1"/>
    </source>
</evidence>
<dbReference type="PANTHER" id="PTHR21047:SF2">
    <property type="entry name" value="THYMIDINE DIPHOSPHO-4-KETO-RHAMNOSE 3,5-EPIMERASE"/>
    <property type="match status" value="1"/>
</dbReference>
<feature type="active site" description="Proton acceptor" evidence="5">
    <location>
        <position position="63"/>
    </location>
</feature>
<dbReference type="AlphaFoldDB" id="A0A2W7CBE2"/>
<comment type="caution">
    <text evidence="8">The sequence shown here is derived from an EMBL/GenBank/DDBJ whole genome shotgun (WGS) entry which is preliminary data.</text>
</comment>
<dbReference type="InterPro" id="IPR000888">
    <property type="entry name" value="RmlC-like"/>
</dbReference>
<dbReference type="GO" id="GO:0019305">
    <property type="term" value="P:dTDP-rhamnose biosynthetic process"/>
    <property type="evidence" value="ECO:0007669"/>
    <property type="project" value="UniProtKB-UniRule"/>
</dbReference>
<proteinExistence type="inferred from homology"/>
<evidence type="ECO:0000256" key="7">
    <source>
        <dbReference type="RuleBase" id="RU364069"/>
    </source>
</evidence>
<dbReference type="EC" id="5.1.3.13" evidence="3 7"/>
<comment type="pathway">
    <text evidence="7">Carbohydrate biosynthesis; dTDP-L-rhamnose biosynthesis.</text>
</comment>
<reference evidence="9" key="1">
    <citation type="submission" date="2017-03" db="EMBL/GenBank/DDBJ databases">
        <authorList>
            <person name="Safronova V.I."/>
            <person name="Sazanova A.L."/>
            <person name="Chirak E.R."/>
        </authorList>
    </citation>
    <scope>NUCLEOTIDE SEQUENCE [LARGE SCALE GENOMIC DNA]</scope>
    <source>
        <strain evidence="9">Ach-343</strain>
    </source>
</reference>
<comment type="subunit">
    <text evidence="7">Homodimer.</text>
</comment>
<dbReference type="RefSeq" id="WP_111542365.1">
    <property type="nucleotide sequence ID" value="NZ_MZXV01000004.1"/>
</dbReference>
<feature type="active site" description="Proton donor" evidence="5">
    <location>
        <position position="133"/>
    </location>
</feature>
<dbReference type="EMBL" id="MZXV01000004">
    <property type="protein sequence ID" value="PZV40435.1"/>
    <property type="molecule type" value="Genomic_DNA"/>
</dbReference>
<dbReference type="OrthoDB" id="9800680at2"/>
<dbReference type="Proteomes" id="UP000248616">
    <property type="component" value="Unassembled WGS sequence"/>
</dbReference>
<comment type="similarity">
    <text evidence="7">Belongs to the dTDP-4-dehydrorhamnose 3,5-epimerase family.</text>
</comment>
<dbReference type="InterPro" id="IPR014710">
    <property type="entry name" value="RmlC-like_jellyroll"/>
</dbReference>
<dbReference type="UniPathway" id="UPA00124"/>
<name>A0A2W7CBE2_9HYPH</name>
<gene>
    <name evidence="8" type="ORF">B5V02_00675</name>
</gene>
<sequence>MLEVRSLGIEGVLEIIPKRHGDARGFFVETYHAERFSQAGIDLRFVQDNQSYSAAAGVLRGLHYQLAPRAQDKLLRVTRGALLDVAVDIRRSSPTFGKWVALEITAEKGNQILVPKGFAHGFVTLVPDTEVLYKVTDTYSPEHDRSIRFDDPAIGIDWPSLAGGFQLSDKDLKAPVLAAAEVFA</sequence>
<evidence type="ECO:0000256" key="5">
    <source>
        <dbReference type="PIRSR" id="PIRSR600888-1"/>
    </source>
</evidence>
<evidence type="ECO:0000313" key="9">
    <source>
        <dbReference type="Proteomes" id="UP000248616"/>
    </source>
</evidence>
<dbReference type="GO" id="GO:0005829">
    <property type="term" value="C:cytosol"/>
    <property type="evidence" value="ECO:0007669"/>
    <property type="project" value="TreeGrafter"/>
</dbReference>
<organism evidence="8 9">
    <name type="scientific">Mesorhizobium kowhaii</name>
    <dbReference type="NCBI Taxonomy" id="1300272"/>
    <lineage>
        <taxon>Bacteria</taxon>
        <taxon>Pseudomonadati</taxon>
        <taxon>Pseudomonadota</taxon>
        <taxon>Alphaproteobacteria</taxon>
        <taxon>Hyphomicrobiales</taxon>
        <taxon>Phyllobacteriaceae</taxon>
        <taxon>Mesorhizobium</taxon>
    </lineage>
</organism>
<keyword evidence="7" id="KW-0413">Isomerase</keyword>
<feature type="site" description="Participates in a stacking interaction with the thymidine ring of dTDP-4-oxo-6-deoxyglucose" evidence="6">
    <location>
        <position position="139"/>
    </location>
</feature>
<accession>A0A2W7CBE2</accession>
<keyword evidence="9" id="KW-1185">Reference proteome</keyword>
<dbReference type="InterPro" id="IPR011051">
    <property type="entry name" value="RmlC_Cupin_sf"/>
</dbReference>
<comment type="function">
    <text evidence="2 7">Catalyzes the epimerization of the C3' and C5'positions of dTDP-6-deoxy-D-xylo-4-hexulose, forming dTDP-6-deoxy-L-lyxo-4-hexulose.</text>
</comment>
<dbReference type="SUPFAM" id="SSF51182">
    <property type="entry name" value="RmlC-like cupins"/>
    <property type="match status" value="1"/>
</dbReference>
<dbReference type="CDD" id="cd00438">
    <property type="entry name" value="cupin_RmlC"/>
    <property type="match status" value="1"/>
</dbReference>
<protein>
    <recommendedName>
        <fullName evidence="4 7">dTDP-4-dehydrorhamnose 3,5-epimerase</fullName>
        <ecNumber evidence="3 7">5.1.3.13</ecNumber>
    </recommendedName>
    <alternativeName>
        <fullName evidence="7">Thymidine diphospho-4-keto-rhamnose 3,5-epimerase</fullName>
    </alternativeName>
</protein>
<comment type="catalytic activity">
    <reaction evidence="1 7">
        <text>dTDP-4-dehydro-6-deoxy-alpha-D-glucose = dTDP-4-dehydro-beta-L-rhamnose</text>
        <dbReference type="Rhea" id="RHEA:16969"/>
        <dbReference type="ChEBI" id="CHEBI:57649"/>
        <dbReference type="ChEBI" id="CHEBI:62830"/>
        <dbReference type="EC" id="5.1.3.13"/>
    </reaction>
</comment>
<dbReference type="Gene3D" id="2.60.120.10">
    <property type="entry name" value="Jelly Rolls"/>
    <property type="match status" value="1"/>
</dbReference>
<evidence type="ECO:0000256" key="4">
    <source>
        <dbReference type="ARBA" id="ARBA00019595"/>
    </source>
</evidence>
<dbReference type="GO" id="GO:0008830">
    <property type="term" value="F:dTDP-4-dehydrorhamnose 3,5-epimerase activity"/>
    <property type="evidence" value="ECO:0007669"/>
    <property type="project" value="UniProtKB-UniRule"/>
</dbReference>
<dbReference type="NCBIfam" id="TIGR01221">
    <property type="entry name" value="rmlC"/>
    <property type="match status" value="1"/>
</dbReference>
<evidence type="ECO:0000256" key="2">
    <source>
        <dbReference type="ARBA" id="ARBA00001997"/>
    </source>
</evidence>
<dbReference type="PANTHER" id="PTHR21047">
    <property type="entry name" value="DTDP-6-DEOXY-D-GLUCOSE-3,5 EPIMERASE"/>
    <property type="match status" value="1"/>
</dbReference>
<dbReference type="GO" id="GO:0000271">
    <property type="term" value="P:polysaccharide biosynthetic process"/>
    <property type="evidence" value="ECO:0007669"/>
    <property type="project" value="TreeGrafter"/>
</dbReference>
<dbReference type="Pfam" id="PF00908">
    <property type="entry name" value="dTDP_sugar_isom"/>
    <property type="match status" value="1"/>
</dbReference>
<evidence type="ECO:0000256" key="3">
    <source>
        <dbReference type="ARBA" id="ARBA00012098"/>
    </source>
</evidence>